<dbReference type="PROSITE" id="PS50991">
    <property type="entry name" value="PYR_CT"/>
    <property type="match status" value="1"/>
</dbReference>
<name>A0A271LKT6_9HYPH</name>
<dbReference type="GO" id="GO:0003852">
    <property type="term" value="F:2-isopropylmalate synthase activity"/>
    <property type="evidence" value="ECO:0007669"/>
    <property type="project" value="TreeGrafter"/>
</dbReference>
<dbReference type="Gene3D" id="3.20.20.70">
    <property type="entry name" value="Aldolase class I"/>
    <property type="match status" value="1"/>
</dbReference>
<dbReference type="PANTHER" id="PTHR10277:SF9">
    <property type="entry name" value="2-ISOPROPYLMALATE SYNTHASE 1, CHLOROPLASTIC-RELATED"/>
    <property type="match status" value="1"/>
</dbReference>
<dbReference type="AlphaFoldDB" id="A0A271LKT6"/>
<evidence type="ECO:0000313" key="4">
    <source>
        <dbReference type="Proteomes" id="UP000216442"/>
    </source>
</evidence>
<dbReference type="RefSeq" id="WP_095494152.1">
    <property type="nucleotide sequence ID" value="NZ_NPKJ01000054.1"/>
</dbReference>
<keyword evidence="4" id="KW-1185">Reference proteome</keyword>
<reference evidence="3 4" key="1">
    <citation type="submission" date="2017-08" db="EMBL/GenBank/DDBJ databases">
        <title>Mesorhizobium wenxinae sp. nov., a novel rhizobial species isolated from root nodules of chickpea (Cicer arietinum L.).</title>
        <authorList>
            <person name="Zhang J."/>
        </authorList>
    </citation>
    <scope>NUCLEOTIDE SEQUENCE [LARGE SCALE GENOMIC DNA]</scope>
    <source>
        <strain evidence="3 4">SDW018</strain>
    </source>
</reference>
<dbReference type="SUPFAM" id="SSF51569">
    <property type="entry name" value="Aldolase"/>
    <property type="match status" value="1"/>
</dbReference>
<accession>A0A271LKT6</accession>
<dbReference type="InterPro" id="IPR050073">
    <property type="entry name" value="2-IPM_HCS-like"/>
</dbReference>
<comment type="caution">
    <text evidence="3">The sequence shown here is derived from an EMBL/GenBank/DDBJ whole genome shotgun (WGS) entry which is preliminary data.</text>
</comment>
<proteinExistence type="predicted"/>
<gene>
    <name evidence="3" type="ORF">CIT26_19665</name>
</gene>
<organism evidence="3 4">
    <name type="scientific">Mesorhizobium temperatum</name>
    <dbReference type="NCBI Taxonomy" id="241416"/>
    <lineage>
        <taxon>Bacteria</taxon>
        <taxon>Pseudomonadati</taxon>
        <taxon>Pseudomonadota</taxon>
        <taxon>Alphaproteobacteria</taxon>
        <taxon>Hyphomicrobiales</taxon>
        <taxon>Phyllobacteriaceae</taxon>
        <taxon>Mesorhizobium</taxon>
    </lineage>
</organism>
<evidence type="ECO:0000259" key="2">
    <source>
        <dbReference type="PROSITE" id="PS50991"/>
    </source>
</evidence>
<sequence length="340" mass="37084">MLNTIPDEVNFLDCTLRDGGYYTNWDFAPELVSDYVATINTLPVRMVELGLAGKPESHGYFASVTSSKAEKVAAGLLVKACVMIDAKDVLASELPIPLAVIRLTEGLVPGHITTVRVAAHYSNLAACRNICAELSHRGFRVFLNLMQIDAANAAEIETCLKEVKQIDTIDVLYIADSFGSMKPTRVQEFIGRFAGRIEADIGFHGHDNRGYALVNSVAAAMAGATWIDCTMGGMGRGAGNTASEQLLPILTRLETSKERALLEHVLRHFDPLRKRYGWGSSAAYQFAGSNFIHPSYVQKLREGGALSDAAIIRRLSDLRADERMSFANEKLSALMAQDIA</sequence>
<keyword evidence="1" id="KW-0464">Manganese</keyword>
<dbReference type="EMBL" id="NPKJ01000054">
    <property type="protein sequence ID" value="PAQ07818.1"/>
    <property type="molecule type" value="Genomic_DNA"/>
</dbReference>
<dbReference type="Pfam" id="PF00682">
    <property type="entry name" value="HMGL-like"/>
    <property type="match status" value="1"/>
</dbReference>
<dbReference type="GO" id="GO:0009098">
    <property type="term" value="P:L-leucine biosynthetic process"/>
    <property type="evidence" value="ECO:0007669"/>
    <property type="project" value="TreeGrafter"/>
</dbReference>
<protein>
    <recommendedName>
        <fullName evidence="2">Pyruvate carboxyltransferase domain-containing protein</fullName>
    </recommendedName>
</protein>
<dbReference type="Proteomes" id="UP000216442">
    <property type="component" value="Unassembled WGS sequence"/>
</dbReference>
<dbReference type="OrthoDB" id="9803573at2"/>
<dbReference type="PANTHER" id="PTHR10277">
    <property type="entry name" value="HOMOCITRATE SYNTHASE-RELATED"/>
    <property type="match status" value="1"/>
</dbReference>
<evidence type="ECO:0000313" key="3">
    <source>
        <dbReference type="EMBL" id="PAQ07818.1"/>
    </source>
</evidence>
<feature type="domain" description="Pyruvate carboxyltransferase" evidence="2">
    <location>
        <begin position="9"/>
        <end position="266"/>
    </location>
</feature>
<dbReference type="InterPro" id="IPR013785">
    <property type="entry name" value="Aldolase_TIM"/>
</dbReference>
<evidence type="ECO:0000256" key="1">
    <source>
        <dbReference type="ARBA" id="ARBA00023211"/>
    </source>
</evidence>
<dbReference type="InterPro" id="IPR000891">
    <property type="entry name" value="PYR_CT"/>
</dbReference>